<protein>
    <submittedName>
        <fullName evidence="1">Uncharacterized protein</fullName>
    </submittedName>
</protein>
<dbReference type="OrthoDB" id="2861374at2"/>
<comment type="caution">
    <text evidence="1">The sequence shown here is derived from an EMBL/GenBank/DDBJ whole genome shotgun (WGS) entry which is preliminary data.</text>
</comment>
<dbReference type="AlphaFoldDB" id="A0A3D8GVD7"/>
<gene>
    <name evidence="1" type="ORF">DRW41_02180</name>
</gene>
<dbReference type="RefSeq" id="WP_115450317.1">
    <property type="nucleotide sequence ID" value="NZ_QNQT01000001.1"/>
</dbReference>
<proteinExistence type="predicted"/>
<accession>A0A3D8GVD7</accession>
<keyword evidence="2" id="KW-1185">Reference proteome</keyword>
<sequence>MNQFEDIKEKFNELEDGRYLVRIEGFSREKTVNGARPIKWDLTLMNEVKGTLPVKFSHIETDGGFRILMEEIRRLGYTKPRSPDEFEAILSNLRGSFVEIGLFTTDRIEGYREVRFIRKMG</sequence>
<evidence type="ECO:0000313" key="1">
    <source>
        <dbReference type="EMBL" id="RDU38395.1"/>
    </source>
</evidence>
<reference evidence="1 2" key="1">
    <citation type="submission" date="2018-07" db="EMBL/GenBank/DDBJ databases">
        <title>Bacillus sp. YLB-04 draft genome sequence.</title>
        <authorList>
            <person name="Yu L."/>
            <person name="Tang X."/>
        </authorList>
    </citation>
    <scope>NUCLEOTIDE SEQUENCE [LARGE SCALE GENOMIC DNA]</scope>
    <source>
        <strain evidence="1 2">YLB-04</strain>
    </source>
</reference>
<evidence type="ECO:0000313" key="2">
    <source>
        <dbReference type="Proteomes" id="UP000257144"/>
    </source>
</evidence>
<dbReference type="Proteomes" id="UP000257144">
    <property type="component" value="Unassembled WGS sequence"/>
</dbReference>
<dbReference type="EMBL" id="QNQT01000001">
    <property type="protein sequence ID" value="RDU38395.1"/>
    <property type="molecule type" value="Genomic_DNA"/>
</dbReference>
<name>A0A3D8GVD7_9BACI</name>
<organism evidence="1 2">
    <name type="scientific">Neobacillus piezotolerans</name>
    <dbReference type="NCBI Taxonomy" id="2259171"/>
    <lineage>
        <taxon>Bacteria</taxon>
        <taxon>Bacillati</taxon>
        <taxon>Bacillota</taxon>
        <taxon>Bacilli</taxon>
        <taxon>Bacillales</taxon>
        <taxon>Bacillaceae</taxon>
        <taxon>Neobacillus</taxon>
    </lineage>
</organism>